<feature type="region of interest" description="Disordered" evidence="1">
    <location>
        <begin position="22"/>
        <end position="67"/>
    </location>
</feature>
<dbReference type="EMBL" id="CADCWA010000096">
    <property type="protein sequence ID" value="CAA9517508.1"/>
    <property type="molecule type" value="Genomic_DNA"/>
</dbReference>
<feature type="non-terminal residue" evidence="2">
    <location>
        <position position="67"/>
    </location>
</feature>
<accession>A0A6J4TAB8</accession>
<sequence>EYPSHRRAGGRHGLHRLRARARRHGHGFGQARQRRAAAAVDAQTRPLPGHRDHGGGLDPAAGRRRAL</sequence>
<reference evidence="2" key="1">
    <citation type="submission" date="2020-02" db="EMBL/GenBank/DDBJ databases">
        <authorList>
            <person name="Meier V. D."/>
        </authorList>
    </citation>
    <scope>NUCLEOTIDE SEQUENCE</scope>
    <source>
        <strain evidence="2">AVDCRST_MAG31</strain>
    </source>
</reference>
<feature type="non-terminal residue" evidence="2">
    <location>
        <position position="1"/>
    </location>
</feature>
<evidence type="ECO:0000256" key="1">
    <source>
        <dbReference type="SAM" id="MobiDB-lite"/>
    </source>
</evidence>
<proteinExistence type="predicted"/>
<organism evidence="2">
    <name type="scientific">uncultured Sphingomonas sp</name>
    <dbReference type="NCBI Taxonomy" id="158754"/>
    <lineage>
        <taxon>Bacteria</taxon>
        <taxon>Pseudomonadati</taxon>
        <taxon>Pseudomonadota</taxon>
        <taxon>Alphaproteobacteria</taxon>
        <taxon>Sphingomonadales</taxon>
        <taxon>Sphingomonadaceae</taxon>
        <taxon>Sphingomonas</taxon>
        <taxon>environmental samples</taxon>
    </lineage>
</organism>
<name>A0A6J4TAB8_9SPHN</name>
<gene>
    <name evidence="2" type="ORF">AVDCRST_MAG31-1381</name>
</gene>
<dbReference type="AlphaFoldDB" id="A0A6J4TAB8"/>
<evidence type="ECO:0000313" key="2">
    <source>
        <dbReference type="EMBL" id="CAA9517508.1"/>
    </source>
</evidence>
<protein>
    <submittedName>
        <fullName evidence="2">Uncharacterized protein</fullName>
    </submittedName>
</protein>